<dbReference type="Gene3D" id="3.40.50.40">
    <property type="match status" value="1"/>
</dbReference>
<evidence type="ECO:0000259" key="3">
    <source>
        <dbReference type="Pfam" id="PF00710"/>
    </source>
</evidence>
<dbReference type="InterPro" id="IPR006034">
    <property type="entry name" value="Asparaginase/glutaminase-like"/>
</dbReference>
<dbReference type="Proteomes" id="UP001589788">
    <property type="component" value="Unassembled WGS sequence"/>
</dbReference>
<dbReference type="EMBL" id="JBHLYQ010000066">
    <property type="protein sequence ID" value="MFC0082043.1"/>
    <property type="molecule type" value="Genomic_DNA"/>
</dbReference>
<evidence type="ECO:0000313" key="5">
    <source>
        <dbReference type="EMBL" id="MFC0082043.1"/>
    </source>
</evidence>
<comment type="caution">
    <text evidence="5">The sequence shown here is derived from an EMBL/GenBank/DDBJ whole genome shotgun (WGS) entry which is preliminary data.</text>
</comment>
<keyword evidence="2" id="KW-0378">Hydrolase</keyword>
<dbReference type="PANTHER" id="PTHR11707:SF28">
    <property type="entry name" value="60 KDA LYSOPHOSPHOLIPASE"/>
    <property type="match status" value="1"/>
</dbReference>
<dbReference type="InterPro" id="IPR027474">
    <property type="entry name" value="L-asparaginase_N"/>
</dbReference>
<dbReference type="PIRSF" id="PIRSF001220">
    <property type="entry name" value="L-ASNase_gatD"/>
    <property type="match status" value="1"/>
</dbReference>
<proteinExistence type="inferred from homology"/>
<dbReference type="PROSITE" id="PS51732">
    <property type="entry name" value="ASN_GLN_ASE_3"/>
    <property type="match status" value="1"/>
</dbReference>
<accession>A0ABV6C2Y2</accession>
<protein>
    <submittedName>
        <fullName evidence="5">Asparaginase</fullName>
    </submittedName>
</protein>
<sequence>MSASTERRIGVFTLGGTIAMLPGPKGAAPALGGAELLEAIGGAIGDLAVTATDVAAVPSAHLASRTVWRLGDQLARATAEQGLAGVVVTSGTDTLEEVAFLLDLLWRRPEPVVVTGGMRHPGLPGADGPANLRAAVVVAADPGARGLGVMVVLDDEVHAARCVTKTSTHRPSAFRSVPGSLGWVVEDRLRLVLRPAGRPRVPPPQVDAAPRVALLTHALGDDGSAVRAVLASGVDGLVYEASGGGHVGPTVADALASAAAQVPVALASRTGGGPVLERTYDYIGSEQDLVRRGLLGAAWLPGRKARLLLEVLLAAGIQGERLRALLADPFGDEEPVPAP</sequence>
<comment type="similarity">
    <text evidence="1">Belongs to the asparaginase 1 family.</text>
</comment>
<keyword evidence="6" id="KW-1185">Reference proteome</keyword>
<dbReference type="PRINTS" id="PR00139">
    <property type="entry name" value="ASNGLNASE"/>
</dbReference>
<dbReference type="InterPro" id="IPR004550">
    <property type="entry name" value="AsnASE_II"/>
</dbReference>
<organism evidence="5 6">
    <name type="scientific">Aciditerrimonas ferrireducens</name>
    <dbReference type="NCBI Taxonomy" id="667306"/>
    <lineage>
        <taxon>Bacteria</taxon>
        <taxon>Bacillati</taxon>
        <taxon>Actinomycetota</taxon>
        <taxon>Acidimicrobiia</taxon>
        <taxon>Acidimicrobiales</taxon>
        <taxon>Acidimicrobiaceae</taxon>
        <taxon>Aciditerrimonas</taxon>
    </lineage>
</organism>
<dbReference type="Pfam" id="PF17763">
    <property type="entry name" value="Asparaginase_C"/>
    <property type="match status" value="1"/>
</dbReference>
<dbReference type="Pfam" id="PF00710">
    <property type="entry name" value="Asparaginase"/>
    <property type="match status" value="1"/>
</dbReference>
<evidence type="ECO:0000256" key="1">
    <source>
        <dbReference type="ARBA" id="ARBA00010518"/>
    </source>
</evidence>
<dbReference type="SMART" id="SM00870">
    <property type="entry name" value="Asparaginase"/>
    <property type="match status" value="1"/>
</dbReference>
<dbReference type="InterPro" id="IPR037152">
    <property type="entry name" value="L-asparaginase_N_sf"/>
</dbReference>
<gene>
    <name evidence="5" type="ORF">ACFFRE_07765</name>
</gene>
<evidence type="ECO:0000259" key="4">
    <source>
        <dbReference type="Pfam" id="PF17763"/>
    </source>
</evidence>
<dbReference type="Gene3D" id="3.40.50.1170">
    <property type="entry name" value="L-asparaginase, N-terminal domain"/>
    <property type="match status" value="1"/>
</dbReference>
<dbReference type="PANTHER" id="PTHR11707">
    <property type="entry name" value="L-ASPARAGINASE"/>
    <property type="match status" value="1"/>
</dbReference>
<dbReference type="InterPro" id="IPR036152">
    <property type="entry name" value="Asp/glu_Ase-like_sf"/>
</dbReference>
<dbReference type="InterPro" id="IPR040919">
    <property type="entry name" value="Asparaginase_C"/>
</dbReference>
<dbReference type="InterPro" id="IPR027473">
    <property type="entry name" value="L-asparaginase_C"/>
</dbReference>
<evidence type="ECO:0000313" key="6">
    <source>
        <dbReference type="Proteomes" id="UP001589788"/>
    </source>
</evidence>
<dbReference type="CDD" id="cd08964">
    <property type="entry name" value="L-asparaginase_II"/>
    <property type="match status" value="1"/>
</dbReference>
<dbReference type="PIRSF" id="PIRSF500176">
    <property type="entry name" value="L_ASNase"/>
    <property type="match status" value="1"/>
</dbReference>
<feature type="domain" description="L-asparaginase N-terminal" evidence="3">
    <location>
        <begin position="8"/>
        <end position="191"/>
    </location>
</feature>
<dbReference type="RefSeq" id="WP_377789450.1">
    <property type="nucleotide sequence ID" value="NZ_JBHLYQ010000066.1"/>
</dbReference>
<dbReference type="SUPFAM" id="SSF53774">
    <property type="entry name" value="Glutaminase/Asparaginase"/>
    <property type="match status" value="1"/>
</dbReference>
<feature type="domain" description="Asparaginase/glutaminase C-terminal" evidence="4">
    <location>
        <begin position="211"/>
        <end position="325"/>
    </location>
</feature>
<name>A0ABV6C2Y2_9ACTN</name>
<reference evidence="5 6" key="1">
    <citation type="submission" date="2024-09" db="EMBL/GenBank/DDBJ databases">
        <authorList>
            <person name="Sun Q."/>
            <person name="Mori K."/>
        </authorList>
    </citation>
    <scope>NUCLEOTIDE SEQUENCE [LARGE SCALE GENOMIC DNA]</scope>
    <source>
        <strain evidence="5 6">JCM 15389</strain>
    </source>
</reference>
<dbReference type="SFLD" id="SFLDS00057">
    <property type="entry name" value="Glutaminase/Asparaginase"/>
    <property type="match status" value="1"/>
</dbReference>
<evidence type="ECO:0000256" key="2">
    <source>
        <dbReference type="ARBA" id="ARBA00022801"/>
    </source>
</evidence>